<dbReference type="SUPFAM" id="SSF56925">
    <property type="entry name" value="OMPA-like"/>
    <property type="match status" value="1"/>
</dbReference>
<feature type="domain" description="Outer membrane protein beta-barrel" evidence="2">
    <location>
        <begin position="19"/>
        <end position="168"/>
    </location>
</feature>
<feature type="signal peptide" evidence="1">
    <location>
        <begin position="1"/>
        <end position="20"/>
    </location>
</feature>
<evidence type="ECO:0000256" key="1">
    <source>
        <dbReference type="SAM" id="SignalP"/>
    </source>
</evidence>
<gene>
    <name evidence="3" type="ORF">CLV59_103474</name>
</gene>
<evidence type="ECO:0000313" key="3">
    <source>
        <dbReference type="EMBL" id="RAJ83506.1"/>
    </source>
</evidence>
<dbReference type="Proteomes" id="UP000249819">
    <property type="component" value="Unassembled WGS sequence"/>
</dbReference>
<evidence type="ECO:0000313" key="4">
    <source>
        <dbReference type="Proteomes" id="UP000249819"/>
    </source>
</evidence>
<dbReference type="OrthoDB" id="947434at2"/>
<feature type="chain" id="PRO_5016344786" evidence="1">
    <location>
        <begin position="21"/>
        <end position="191"/>
    </location>
</feature>
<dbReference type="InterPro" id="IPR011250">
    <property type="entry name" value="OMP/PagP_B-barrel"/>
</dbReference>
<evidence type="ECO:0000259" key="2">
    <source>
        <dbReference type="Pfam" id="PF13568"/>
    </source>
</evidence>
<organism evidence="3 4">
    <name type="scientific">Chitinophaga dinghuensis</name>
    <dbReference type="NCBI Taxonomy" id="1539050"/>
    <lineage>
        <taxon>Bacteria</taxon>
        <taxon>Pseudomonadati</taxon>
        <taxon>Bacteroidota</taxon>
        <taxon>Chitinophagia</taxon>
        <taxon>Chitinophagales</taxon>
        <taxon>Chitinophagaceae</taxon>
        <taxon>Chitinophaga</taxon>
    </lineage>
</organism>
<dbReference type="RefSeq" id="WP_111592148.1">
    <property type="nucleotide sequence ID" value="NZ_QLMA01000003.1"/>
</dbReference>
<keyword evidence="4" id="KW-1185">Reference proteome</keyword>
<accession>A0A327W548</accession>
<protein>
    <submittedName>
        <fullName evidence="3">Outer membrane protein with beta-barrel domain</fullName>
    </submittedName>
</protein>
<proteinExistence type="predicted"/>
<dbReference type="EMBL" id="QLMA01000003">
    <property type="protein sequence ID" value="RAJ83506.1"/>
    <property type="molecule type" value="Genomic_DNA"/>
</dbReference>
<name>A0A327W548_9BACT</name>
<comment type="caution">
    <text evidence="3">The sequence shown here is derived from an EMBL/GenBank/DDBJ whole genome shotgun (WGS) entry which is preliminary data.</text>
</comment>
<dbReference type="Pfam" id="PF13568">
    <property type="entry name" value="OMP_b-brl_2"/>
    <property type="match status" value="1"/>
</dbReference>
<dbReference type="AlphaFoldDB" id="A0A327W548"/>
<keyword evidence="1" id="KW-0732">Signal</keyword>
<sequence length="191" mass="20416">MKKLILSGVLAIGAFLSTQAQSIHFGLKGGLNIDKMTNTDNAKTQAGFHVGGFVNIGLTKEWAIQPELLYSGQGVKKDNPSPFADVTLKTDYLNIPVMIQYSIVPSFYLEAGPQVGILVGAKQKIGSNSKDVKNQLSGADFGLGFGCGYKFDCGFGVSGRYMFGITNAVNSDYSNSTSKNSVAQVGVFYQF</sequence>
<reference evidence="3 4" key="1">
    <citation type="submission" date="2018-06" db="EMBL/GenBank/DDBJ databases">
        <title>Genomic Encyclopedia of Archaeal and Bacterial Type Strains, Phase II (KMG-II): from individual species to whole genera.</title>
        <authorList>
            <person name="Goeker M."/>
        </authorList>
    </citation>
    <scope>NUCLEOTIDE SEQUENCE [LARGE SCALE GENOMIC DNA]</scope>
    <source>
        <strain evidence="3 4">DSM 29821</strain>
    </source>
</reference>
<dbReference type="InterPro" id="IPR025665">
    <property type="entry name" value="Beta-barrel_OMP_2"/>
</dbReference>